<dbReference type="Pfam" id="PF18718">
    <property type="entry name" value="CxC5"/>
    <property type="match status" value="1"/>
</dbReference>
<dbReference type="Pfam" id="PF18721">
    <property type="entry name" value="CxC6"/>
    <property type="match status" value="1"/>
</dbReference>
<dbReference type="InterPro" id="IPR040898">
    <property type="entry name" value="CxC6"/>
</dbReference>
<dbReference type="OrthoDB" id="3055037at2759"/>
<reference evidence="3 4" key="1">
    <citation type="journal article" date="2019" name="Nat. Ecol. Evol.">
        <title>Megaphylogeny resolves global patterns of mushroom evolution.</title>
        <authorList>
            <person name="Varga T."/>
            <person name="Krizsan K."/>
            <person name="Foldi C."/>
            <person name="Dima B."/>
            <person name="Sanchez-Garcia M."/>
            <person name="Sanchez-Ramirez S."/>
            <person name="Szollosi G.J."/>
            <person name="Szarkandi J.G."/>
            <person name="Papp V."/>
            <person name="Albert L."/>
            <person name="Andreopoulos W."/>
            <person name="Angelini C."/>
            <person name="Antonin V."/>
            <person name="Barry K.W."/>
            <person name="Bougher N.L."/>
            <person name="Buchanan P."/>
            <person name="Buyck B."/>
            <person name="Bense V."/>
            <person name="Catcheside P."/>
            <person name="Chovatia M."/>
            <person name="Cooper J."/>
            <person name="Damon W."/>
            <person name="Desjardin D."/>
            <person name="Finy P."/>
            <person name="Geml J."/>
            <person name="Haridas S."/>
            <person name="Hughes K."/>
            <person name="Justo A."/>
            <person name="Karasinski D."/>
            <person name="Kautmanova I."/>
            <person name="Kiss B."/>
            <person name="Kocsube S."/>
            <person name="Kotiranta H."/>
            <person name="LaButti K.M."/>
            <person name="Lechner B.E."/>
            <person name="Liimatainen K."/>
            <person name="Lipzen A."/>
            <person name="Lukacs Z."/>
            <person name="Mihaltcheva S."/>
            <person name="Morgado L.N."/>
            <person name="Niskanen T."/>
            <person name="Noordeloos M.E."/>
            <person name="Ohm R.A."/>
            <person name="Ortiz-Santana B."/>
            <person name="Ovrebo C."/>
            <person name="Racz N."/>
            <person name="Riley R."/>
            <person name="Savchenko A."/>
            <person name="Shiryaev A."/>
            <person name="Soop K."/>
            <person name="Spirin V."/>
            <person name="Szebenyi C."/>
            <person name="Tomsovsky M."/>
            <person name="Tulloss R.E."/>
            <person name="Uehling J."/>
            <person name="Grigoriev I.V."/>
            <person name="Vagvolgyi C."/>
            <person name="Papp T."/>
            <person name="Martin F.M."/>
            <person name="Miettinen O."/>
            <person name="Hibbett D.S."/>
            <person name="Nagy L.G."/>
        </authorList>
    </citation>
    <scope>NUCLEOTIDE SEQUENCE [LARGE SCALE GENOMIC DNA]</scope>
    <source>
        <strain evidence="3 4">OMC1185</strain>
    </source>
</reference>
<accession>A0A5C3MVF6</accession>
<name>A0A5C3MVF6_9AGAM</name>
<feature type="domain" description="CxC5 like cysteine cluster associated with KDZ" evidence="1">
    <location>
        <begin position="100"/>
        <end position="215"/>
    </location>
</feature>
<evidence type="ECO:0000313" key="4">
    <source>
        <dbReference type="Proteomes" id="UP000305948"/>
    </source>
</evidence>
<evidence type="ECO:0000313" key="3">
    <source>
        <dbReference type="EMBL" id="TFK45431.1"/>
    </source>
</evidence>
<protein>
    <recommendedName>
        <fullName evidence="5">CxC5 like cysteine cluster associated with KDZ domain-containing protein</fullName>
    </recommendedName>
</protein>
<dbReference type="Proteomes" id="UP000305948">
    <property type="component" value="Unassembled WGS sequence"/>
</dbReference>
<proteinExistence type="predicted"/>
<evidence type="ECO:0000259" key="1">
    <source>
        <dbReference type="Pfam" id="PF18718"/>
    </source>
</evidence>
<dbReference type="EMBL" id="ML213543">
    <property type="protein sequence ID" value="TFK45431.1"/>
    <property type="molecule type" value="Genomic_DNA"/>
</dbReference>
<dbReference type="AlphaFoldDB" id="A0A5C3MVF6"/>
<keyword evidence="4" id="KW-1185">Reference proteome</keyword>
<sequence length="613" mass="70231">MSAGTSLAAICDILNSAPGILECMTMEQAIRFVELASQLKHLPENYRDFLSAASCIPLDYVDVCWRAFRDTIWSYGESRWCTGTNDALFRQHGITQRLAPNMLYPPMRTCQNPLCCNIHLLRNKDGEREAVLFTLAAGACATFAYHLYCSRCQTTYYHNYSVYQGIRTYYQGVPQVIQVGEHQYVEREVLNLFVGLMLISWSSATNGARTYDTCLSHPENQPEGWRFSFSLCTEHVWDGFLILSLLEDYTRRDELLRVPHTGDQKDRYLDAVRERNLRFCRSGQPEWAHYCEKCMAFSKDEDGTTYKLHVLVTDGLTIGHPCCAVHNCHHPLRRTKDRFCAYHADFENICSVEGCDSSVVDDRMTCADPTHRLLEQNYERRDGAMFTLKARLERATVANPVDSMDPDAPAEETEEIALPSCPSKSTSGNRKLRALFGRRRTHNEQIFVRPCGIIVACATFYGAEGLAQVRDMLYKTFPVPGSMPDIIFYDNNCGLYKHLKAIGDPLINTVGFPVDVFHWECKHKKNDVECSFHCNPFCFPELLVPGEGGKSWKWRFNSSIAEQINVWLEMGVDKYNFFLDEMIMRKNRITKAKLQKDGHIPSYIPDMKFFPSQ</sequence>
<dbReference type="InterPro" id="IPR041539">
    <property type="entry name" value="CxC5"/>
</dbReference>
<evidence type="ECO:0000259" key="2">
    <source>
        <dbReference type="Pfam" id="PF18721"/>
    </source>
</evidence>
<gene>
    <name evidence="3" type="ORF">OE88DRAFT_1721508</name>
</gene>
<feature type="domain" description="CxC6 like cysteine cluster associated with KDZ" evidence="2">
    <location>
        <begin position="312"/>
        <end position="376"/>
    </location>
</feature>
<dbReference type="STRING" id="5364.A0A5C3MVF6"/>
<evidence type="ECO:0008006" key="5">
    <source>
        <dbReference type="Google" id="ProtNLM"/>
    </source>
</evidence>
<organism evidence="3 4">
    <name type="scientific">Heliocybe sulcata</name>
    <dbReference type="NCBI Taxonomy" id="5364"/>
    <lineage>
        <taxon>Eukaryota</taxon>
        <taxon>Fungi</taxon>
        <taxon>Dikarya</taxon>
        <taxon>Basidiomycota</taxon>
        <taxon>Agaricomycotina</taxon>
        <taxon>Agaricomycetes</taxon>
        <taxon>Gloeophyllales</taxon>
        <taxon>Gloeophyllaceae</taxon>
        <taxon>Heliocybe</taxon>
    </lineage>
</organism>